<dbReference type="InterPro" id="IPR006061">
    <property type="entry name" value="SBP_1_CS"/>
</dbReference>
<organism evidence="4 5">
    <name type="scientific">Clostridium tertium</name>
    <dbReference type="NCBI Taxonomy" id="1559"/>
    <lineage>
        <taxon>Bacteria</taxon>
        <taxon>Bacillati</taxon>
        <taxon>Bacillota</taxon>
        <taxon>Clostridia</taxon>
        <taxon>Eubacteriales</taxon>
        <taxon>Clostridiaceae</taxon>
        <taxon>Clostridium</taxon>
    </lineage>
</organism>
<dbReference type="PANTHER" id="PTHR30061:SF50">
    <property type="entry name" value="MALTOSE_MALTODEXTRIN-BINDING PERIPLASMIC PROTEIN"/>
    <property type="match status" value="1"/>
</dbReference>
<dbReference type="InterPro" id="IPR006059">
    <property type="entry name" value="SBP"/>
</dbReference>
<accession>A0A9X3XQA0</accession>
<keyword evidence="3" id="KW-0732">Signal</keyword>
<dbReference type="GO" id="GO:0042956">
    <property type="term" value="P:maltodextrin transmembrane transport"/>
    <property type="evidence" value="ECO:0007669"/>
    <property type="project" value="TreeGrafter"/>
</dbReference>
<dbReference type="Proteomes" id="UP001141183">
    <property type="component" value="Unassembled WGS sequence"/>
</dbReference>
<dbReference type="GO" id="GO:1901982">
    <property type="term" value="F:maltose binding"/>
    <property type="evidence" value="ECO:0007669"/>
    <property type="project" value="TreeGrafter"/>
</dbReference>
<evidence type="ECO:0000256" key="1">
    <source>
        <dbReference type="ARBA" id="ARBA00008520"/>
    </source>
</evidence>
<dbReference type="GO" id="GO:0015768">
    <property type="term" value="P:maltose transport"/>
    <property type="evidence" value="ECO:0007669"/>
    <property type="project" value="TreeGrafter"/>
</dbReference>
<proteinExistence type="inferred from homology"/>
<evidence type="ECO:0000256" key="3">
    <source>
        <dbReference type="ARBA" id="ARBA00022729"/>
    </source>
</evidence>
<dbReference type="PANTHER" id="PTHR30061">
    <property type="entry name" value="MALTOSE-BINDING PERIPLASMIC PROTEIN"/>
    <property type="match status" value="1"/>
</dbReference>
<dbReference type="GO" id="GO:0055052">
    <property type="term" value="C:ATP-binding cassette (ABC) transporter complex, substrate-binding subunit-containing"/>
    <property type="evidence" value="ECO:0007669"/>
    <property type="project" value="TreeGrafter"/>
</dbReference>
<dbReference type="GO" id="GO:0055085">
    <property type="term" value="P:transmembrane transport"/>
    <property type="evidence" value="ECO:0007669"/>
    <property type="project" value="InterPro"/>
</dbReference>
<dbReference type="SUPFAM" id="SSF53850">
    <property type="entry name" value="Periplasmic binding protein-like II"/>
    <property type="match status" value="1"/>
</dbReference>
<dbReference type="RefSeq" id="WP_142690234.1">
    <property type="nucleotide sequence ID" value="NZ_JAMRYU010000013.1"/>
</dbReference>
<evidence type="ECO:0000313" key="5">
    <source>
        <dbReference type="Proteomes" id="UP001141183"/>
    </source>
</evidence>
<dbReference type="PROSITE" id="PS01037">
    <property type="entry name" value="SBP_BACTERIAL_1"/>
    <property type="match status" value="1"/>
</dbReference>
<evidence type="ECO:0000256" key="2">
    <source>
        <dbReference type="ARBA" id="ARBA00022448"/>
    </source>
</evidence>
<dbReference type="Gene3D" id="3.40.190.10">
    <property type="entry name" value="Periplasmic binding protein-like II"/>
    <property type="match status" value="2"/>
</dbReference>
<dbReference type="Pfam" id="PF13416">
    <property type="entry name" value="SBP_bac_8"/>
    <property type="match status" value="1"/>
</dbReference>
<sequence>MKKVLATVLTTSLMAGIFVGCSSNSGKTENDTNKSDGNKVVKVFQLKVEINDALQQLAKKYEEETGVKVEVTSVGGGADYGAALKAEFQKGTEPDIFMIQGAGDLEVWSHKVDDLSSEKWISNAVKGTLDTVTKEGKIYGMPVATEGYGLIYNKEILDKASIDPKSIDTFDKLKAAVETLDSKKADLGLENVISYTTKETWVTGNHTFNIPLAVQENPAQFTKDYTDGKADITNNQGFKDWMNLVDLLCKYSGGATLDTIDYSTQVGNFALGKTAFLHQGNWVAGDLTKLEANFDMGFIPLAINNDTKVSGSIPVGVPMYWTVNKDSAVNTEAKAFLDWMVTSETGQKSLIEDMKMIPAFTNFKVETDDKLAKSIIEYNNAGKILPWAFTNLPDGFSMEKIGPIFSKYAKGEIDQTKMLEEIQALTKK</sequence>
<reference evidence="4" key="1">
    <citation type="submission" date="2022-05" db="EMBL/GenBank/DDBJ databases">
        <title>Draft genome sequence of Clostridium tertium strain CP3 isolated from Peru.</title>
        <authorList>
            <person name="Hurtado R."/>
            <person name="Lima L."/>
            <person name="Sousa T."/>
            <person name="Jaiswal A.K."/>
            <person name="Tiwari S."/>
            <person name="Maturrano L."/>
            <person name="Brenig B."/>
            <person name="Azevedo V."/>
        </authorList>
    </citation>
    <scope>NUCLEOTIDE SEQUENCE</scope>
    <source>
        <strain evidence="4">CP3</strain>
    </source>
</reference>
<evidence type="ECO:0000313" key="4">
    <source>
        <dbReference type="EMBL" id="MDC4241097.1"/>
    </source>
</evidence>
<keyword evidence="5" id="KW-1185">Reference proteome</keyword>
<gene>
    <name evidence="4" type="ORF">NE398_13095</name>
</gene>
<comment type="similarity">
    <text evidence="1">Belongs to the bacterial solute-binding protein 1 family.</text>
</comment>
<dbReference type="AlphaFoldDB" id="A0A9X3XQA0"/>
<name>A0A9X3XQA0_9CLOT</name>
<dbReference type="EMBL" id="JAMRYU010000013">
    <property type="protein sequence ID" value="MDC4241097.1"/>
    <property type="molecule type" value="Genomic_DNA"/>
</dbReference>
<dbReference type="PROSITE" id="PS51257">
    <property type="entry name" value="PROKAR_LIPOPROTEIN"/>
    <property type="match status" value="1"/>
</dbReference>
<keyword evidence="2" id="KW-0813">Transport</keyword>
<protein>
    <submittedName>
        <fullName evidence="4">ABC transporter substrate-binding protein</fullName>
    </submittedName>
</protein>
<comment type="caution">
    <text evidence="4">The sequence shown here is derived from an EMBL/GenBank/DDBJ whole genome shotgun (WGS) entry which is preliminary data.</text>
</comment>